<dbReference type="Proteomes" id="UP001060566">
    <property type="component" value="Unassembled WGS sequence"/>
</dbReference>
<accession>A0ABT3EPE7</accession>
<name>A0ABT3EPE7_9BACI</name>
<feature type="signal peptide" evidence="1">
    <location>
        <begin position="1"/>
        <end position="25"/>
    </location>
</feature>
<organism evidence="2 3">
    <name type="scientific">Bacillus pretiosus</name>
    <dbReference type="NCBI Taxonomy" id="2983392"/>
    <lineage>
        <taxon>Bacteria</taxon>
        <taxon>Bacillati</taxon>
        <taxon>Bacillota</taxon>
        <taxon>Bacilli</taxon>
        <taxon>Bacillales</taxon>
        <taxon>Bacillaceae</taxon>
        <taxon>Bacillus</taxon>
    </lineage>
</organism>
<protein>
    <submittedName>
        <fullName evidence="2">Uncharacterized protein</fullName>
    </submittedName>
</protein>
<comment type="caution">
    <text evidence="2">The sequence shown here is derived from an EMBL/GenBank/DDBJ whole genome shotgun (WGS) entry which is preliminary data.</text>
</comment>
<dbReference type="RefSeq" id="WP_264461176.1">
    <property type="nucleotide sequence ID" value="NZ_JAOXJG010000003.1"/>
</dbReference>
<feature type="chain" id="PRO_5046391621" evidence="1">
    <location>
        <begin position="26"/>
        <end position="46"/>
    </location>
</feature>
<gene>
    <name evidence="2" type="ORF">NGM45_05245</name>
</gene>
<evidence type="ECO:0000256" key="1">
    <source>
        <dbReference type="SAM" id="SignalP"/>
    </source>
</evidence>
<dbReference type="GeneID" id="301197226"/>
<evidence type="ECO:0000313" key="2">
    <source>
        <dbReference type="EMBL" id="MCW1238486.1"/>
    </source>
</evidence>
<proteinExistence type="predicted"/>
<evidence type="ECO:0000313" key="3">
    <source>
        <dbReference type="Proteomes" id="UP001060566"/>
    </source>
</evidence>
<reference evidence="2" key="1">
    <citation type="submission" date="2022-10" db="EMBL/GenBank/DDBJ databases">
        <title>De novo draft assembly of the Pseudomonas pretiosus genome isolated from the plants rhizorohere.</title>
        <authorList>
            <person name="Robas M."/>
            <person name="Fernandez V.M."/>
            <person name="Provanza A."/>
            <person name="Jimenez P.A."/>
        </authorList>
    </citation>
    <scope>NUCLEOTIDE SEQUENCE</scope>
    <source>
        <strain evidence="2">SAICEU11T</strain>
    </source>
</reference>
<dbReference type="EMBL" id="JAOXJG010000003">
    <property type="protein sequence ID" value="MCW1238486.1"/>
    <property type="molecule type" value="Genomic_DNA"/>
</dbReference>
<keyword evidence="1" id="KW-0732">Signal</keyword>
<keyword evidence="3" id="KW-1185">Reference proteome</keyword>
<sequence>MKYLKKKAVPALLVGGMLFSSGAMITNTALASTYDSSQELVDSMKG</sequence>